<comment type="caution">
    <text evidence="2">The sequence shown here is derived from an EMBL/GenBank/DDBJ whole genome shotgun (WGS) entry which is preliminary data.</text>
</comment>
<proteinExistence type="predicted"/>
<protein>
    <submittedName>
        <fullName evidence="2">Uncharacterized protein</fullName>
    </submittedName>
</protein>
<evidence type="ECO:0000256" key="1">
    <source>
        <dbReference type="SAM" id="MobiDB-lite"/>
    </source>
</evidence>
<evidence type="ECO:0000313" key="2">
    <source>
        <dbReference type="EMBL" id="CAH1996094.1"/>
    </source>
</evidence>
<feature type="compositionally biased region" description="Basic and acidic residues" evidence="1">
    <location>
        <begin position="29"/>
        <end position="38"/>
    </location>
</feature>
<name>A0A9P0PSH6_ACAOB</name>
<evidence type="ECO:0000313" key="3">
    <source>
        <dbReference type="Proteomes" id="UP001152888"/>
    </source>
</evidence>
<organism evidence="2 3">
    <name type="scientific">Acanthoscelides obtectus</name>
    <name type="common">Bean weevil</name>
    <name type="synonym">Bruchus obtectus</name>
    <dbReference type="NCBI Taxonomy" id="200917"/>
    <lineage>
        <taxon>Eukaryota</taxon>
        <taxon>Metazoa</taxon>
        <taxon>Ecdysozoa</taxon>
        <taxon>Arthropoda</taxon>
        <taxon>Hexapoda</taxon>
        <taxon>Insecta</taxon>
        <taxon>Pterygota</taxon>
        <taxon>Neoptera</taxon>
        <taxon>Endopterygota</taxon>
        <taxon>Coleoptera</taxon>
        <taxon>Polyphaga</taxon>
        <taxon>Cucujiformia</taxon>
        <taxon>Chrysomeloidea</taxon>
        <taxon>Chrysomelidae</taxon>
        <taxon>Bruchinae</taxon>
        <taxon>Bruchini</taxon>
        <taxon>Acanthoscelides</taxon>
    </lineage>
</organism>
<dbReference type="Proteomes" id="UP001152888">
    <property type="component" value="Unassembled WGS sequence"/>
</dbReference>
<keyword evidence="3" id="KW-1185">Reference proteome</keyword>
<sequence>MNGYAIPVPAGPISSITTTQGAALPLQRGRGEEQTSSRYDADHTVLSGVVIDWGHGWGWGQAAWVAQMCAVQNEAGAVGSSFHYQSSSAAEDYTMGGCDEIDWSAFGDFGF</sequence>
<dbReference type="OrthoDB" id="5914923at2759"/>
<gene>
    <name evidence="2" type="ORF">ACAOBT_LOCUS23023</name>
</gene>
<accession>A0A9P0PSH6</accession>
<feature type="region of interest" description="Disordered" evidence="1">
    <location>
        <begin position="1"/>
        <end position="38"/>
    </location>
</feature>
<dbReference type="AlphaFoldDB" id="A0A9P0PSH6"/>
<dbReference type="EMBL" id="CAKOFQ010007249">
    <property type="protein sequence ID" value="CAH1996094.1"/>
    <property type="molecule type" value="Genomic_DNA"/>
</dbReference>
<reference evidence="2" key="1">
    <citation type="submission" date="2022-03" db="EMBL/GenBank/DDBJ databases">
        <authorList>
            <person name="Sayadi A."/>
        </authorList>
    </citation>
    <scope>NUCLEOTIDE SEQUENCE</scope>
</reference>